<evidence type="ECO:0000313" key="1">
    <source>
        <dbReference type="EMBL" id="KAF9490987.1"/>
    </source>
</evidence>
<dbReference type="OrthoDB" id="2720314at2759"/>
<keyword evidence="2" id="KW-1185">Reference proteome</keyword>
<dbReference type="Proteomes" id="UP000807025">
    <property type="component" value="Unassembled WGS sequence"/>
</dbReference>
<proteinExistence type="predicted"/>
<dbReference type="EMBL" id="MU154629">
    <property type="protein sequence ID" value="KAF9490987.1"/>
    <property type="molecule type" value="Genomic_DNA"/>
</dbReference>
<dbReference type="AlphaFoldDB" id="A0A9P6D4P5"/>
<accession>A0A9P6D4P5</accession>
<name>A0A9P6D4P5_PLEER</name>
<organism evidence="1 2">
    <name type="scientific">Pleurotus eryngii</name>
    <name type="common">Boletus of the steppes</name>
    <dbReference type="NCBI Taxonomy" id="5323"/>
    <lineage>
        <taxon>Eukaryota</taxon>
        <taxon>Fungi</taxon>
        <taxon>Dikarya</taxon>
        <taxon>Basidiomycota</taxon>
        <taxon>Agaricomycotina</taxon>
        <taxon>Agaricomycetes</taxon>
        <taxon>Agaricomycetidae</taxon>
        <taxon>Agaricales</taxon>
        <taxon>Pleurotineae</taxon>
        <taxon>Pleurotaceae</taxon>
        <taxon>Pleurotus</taxon>
    </lineage>
</organism>
<gene>
    <name evidence="1" type="ORF">BDN71DRAFT_1510808</name>
</gene>
<protein>
    <submittedName>
        <fullName evidence="1">Uncharacterized protein</fullName>
    </submittedName>
</protein>
<comment type="caution">
    <text evidence="1">The sequence shown here is derived from an EMBL/GenBank/DDBJ whole genome shotgun (WGS) entry which is preliminary data.</text>
</comment>
<reference evidence="1" key="1">
    <citation type="submission" date="2020-11" db="EMBL/GenBank/DDBJ databases">
        <authorList>
            <consortium name="DOE Joint Genome Institute"/>
            <person name="Ahrendt S."/>
            <person name="Riley R."/>
            <person name="Andreopoulos W."/>
            <person name="Labutti K."/>
            <person name="Pangilinan J."/>
            <person name="Ruiz-Duenas F.J."/>
            <person name="Barrasa J.M."/>
            <person name="Sanchez-Garcia M."/>
            <person name="Camarero S."/>
            <person name="Miyauchi S."/>
            <person name="Serrano A."/>
            <person name="Linde D."/>
            <person name="Babiker R."/>
            <person name="Drula E."/>
            <person name="Ayuso-Fernandez I."/>
            <person name="Pacheco R."/>
            <person name="Padilla G."/>
            <person name="Ferreira P."/>
            <person name="Barriuso J."/>
            <person name="Kellner H."/>
            <person name="Castanera R."/>
            <person name="Alfaro M."/>
            <person name="Ramirez L."/>
            <person name="Pisabarro A.G."/>
            <person name="Kuo A."/>
            <person name="Tritt A."/>
            <person name="Lipzen A."/>
            <person name="He G."/>
            <person name="Yan M."/>
            <person name="Ng V."/>
            <person name="Cullen D."/>
            <person name="Martin F."/>
            <person name="Rosso M.-N."/>
            <person name="Henrissat B."/>
            <person name="Hibbett D."/>
            <person name="Martinez A.T."/>
            <person name="Grigoriev I.V."/>
        </authorList>
    </citation>
    <scope>NUCLEOTIDE SEQUENCE</scope>
    <source>
        <strain evidence="1">ATCC 90797</strain>
    </source>
</reference>
<sequence length="316" mass="34968">MVSDPVPNKSKRSACSTVQLSRYLETIKQVLDGIGDGDSGDEQDIPDLRAQVVDKIETQLAQAKCISSSSFTKKIPTTSKITERPGLSLKPSWETRVQDIMSVGSDNFMSAHTFYALLSMLSSLIPSNCKASARSWADIFLYRASAMLIHPRRMVLTIDHSDTTSTSRATLAGHITYNAAIARDSDDAALMLGRDSLDMFPHQPRLAISWSRKKVPQSSWMITYPEKPLLRGTLTNGFIWIFIIVYLDDAPSAGGTYRVSVPVSFAATRAAELYHVPETDPAPNLISGILTHWLEHSFDDIGEDDWFRARKRGDGA</sequence>
<evidence type="ECO:0000313" key="2">
    <source>
        <dbReference type="Proteomes" id="UP000807025"/>
    </source>
</evidence>